<keyword evidence="2" id="KW-1185">Reference proteome</keyword>
<gene>
    <name evidence="1" type="ORF">RRF57_008644</name>
</gene>
<evidence type="ECO:0000313" key="2">
    <source>
        <dbReference type="Proteomes" id="UP001305414"/>
    </source>
</evidence>
<dbReference type="Proteomes" id="UP001305414">
    <property type="component" value="Unassembled WGS sequence"/>
</dbReference>
<sequence length="96" mass="10307">MNGTLHSLLFSFKLPKLHHITIGAAFFDGTSLAICGEGISACWSKDAVEAALLVIGLAINNSCTMLTAASKWIIFFYSITMSKLVDLSTGRRVLAN</sequence>
<accession>A0AAN7Z0W3</accession>
<proteinExistence type="predicted"/>
<dbReference type="AlphaFoldDB" id="A0AAN7Z0W3"/>
<organism evidence="1 2">
    <name type="scientific">Xylaria bambusicola</name>
    <dbReference type="NCBI Taxonomy" id="326684"/>
    <lineage>
        <taxon>Eukaryota</taxon>
        <taxon>Fungi</taxon>
        <taxon>Dikarya</taxon>
        <taxon>Ascomycota</taxon>
        <taxon>Pezizomycotina</taxon>
        <taxon>Sordariomycetes</taxon>
        <taxon>Xylariomycetidae</taxon>
        <taxon>Xylariales</taxon>
        <taxon>Xylariaceae</taxon>
        <taxon>Xylaria</taxon>
    </lineage>
</organism>
<dbReference type="EMBL" id="JAWHQM010000028">
    <property type="protein sequence ID" value="KAK5632930.1"/>
    <property type="molecule type" value="Genomic_DNA"/>
</dbReference>
<comment type="caution">
    <text evidence="1">The sequence shown here is derived from an EMBL/GenBank/DDBJ whole genome shotgun (WGS) entry which is preliminary data.</text>
</comment>
<name>A0AAN7Z0W3_9PEZI</name>
<protein>
    <submittedName>
        <fullName evidence="1">Uncharacterized protein</fullName>
    </submittedName>
</protein>
<evidence type="ECO:0000313" key="1">
    <source>
        <dbReference type="EMBL" id="KAK5632930.1"/>
    </source>
</evidence>
<reference evidence="1 2" key="1">
    <citation type="submission" date="2023-10" db="EMBL/GenBank/DDBJ databases">
        <title>Draft genome sequence of Xylaria bambusicola isolate GMP-LS, the root and basal stem rot pathogen of sugarcane in Indonesia.</title>
        <authorList>
            <person name="Selvaraj P."/>
            <person name="Muralishankar V."/>
            <person name="Muruganantham S."/>
            <person name="Sp S."/>
            <person name="Haryani S."/>
            <person name="Lau K.J.X."/>
            <person name="Naqvi N.I."/>
        </authorList>
    </citation>
    <scope>NUCLEOTIDE SEQUENCE [LARGE SCALE GENOMIC DNA]</scope>
    <source>
        <strain evidence="1">GMP-LS</strain>
    </source>
</reference>